<dbReference type="InterPro" id="IPR011013">
    <property type="entry name" value="Gal_mutarotase_sf_dom"/>
</dbReference>
<evidence type="ECO:0000256" key="7">
    <source>
        <dbReference type="SAM" id="MobiDB-lite"/>
    </source>
</evidence>
<evidence type="ECO:0008006" key="15">
    <source>
        <dbReference type="Google" id="ProtNLM"/>
    </source>
</evidence>
<dbReference type="SUPFAM" id="SSF49863">
    <property type="entry name" value="Hyaluronate lyase-like, C-terminal domain"/>
    <property type="match status" value="1"/>
</dbReference>
<feature type="domain" description="Polysaccharide lyase family 8 central" evidence="9">
    <location>
        <begin position="332"/>
        <end position="571"/>
    </location>
</feature>
<dbReference type="GO" id="GO:0005975">
    <property type="term" value="P:carbohydrate metabolic process"/>
    <property type="evidence" value="ECO:0007669"/>
    <property type="project" value="InterPro"/>
</dbReference>
<gene>
    <name evidence="13" type="ORF">CRN52_19375</name>
</gene>
<comment type="caution">
    <text evidence="13">The sequence shown here is derived from an EMBL/GenBank/DDBJ whole genome shotgun (WGS) entry which is preliminary data.</text>
</comment>
<dbReference type="RefSeq" id="WP_103200978.1">
    <property type="nucleotide sequence ID" value="NZ_JAKNPS010000228.1"/>
</dbReference>
<evidence type="ECO:0000256" key="3">
    <source>
        <dbReference type="ARBA" id="ARBA00022525"/>
    </source>
</evidence>
<keyword evidence="5" id="KW-0456">Lyase</keyword>
<evidence type="ECO:0000313" key="13">
    <source>
        <dbReference type="EMBL" id="POB43893.1"/>
    </source>
</evidence>
<dbReference type="Pfam" id="PF24517">
    <property type="entry name" value="CBM96"/>
    <property type="match status" value="1"/>
</dbReference>
<evidence type="ECO:0000256" key="2">
    <source>
        <dbReference type="ARBA" id="ARBA00006699"/>
    </source>
</evidence>
<dbReference type="Gene3D" id="1.50.10.100">
    <property type="entry name" value="Chondroitin AC/alginate lyase"/>
    <property type="match status" value="1"/>
</dbReference>
<evidence type="ECO:0000256" key="6">
    <source>
        <dbReference type="PIRSR" id="PIRSR638970-1"/>
    </source>
</evidence>
<evidence type="ECO:0000259" key="10">
    <source>
        <dbReference type="Pfam" id="PF02884"/>
    </source>
</evidence>
<dbReference type="GO" id="GO:0030246">
    <property type="term" value="F:carbohydrate binding"/>
    <property type="evidence" value="ECO:0007669"/>
    <property type="project" value="InterPro"/>
</dbReference>
<dbReference type="Proteomes" id="UP000237466">
    <property type="component" value="Unassembled WGS sequence"/>
</dbReference>
<comment type="subcellular location">
    <subcellularLocation>
        <location evidence="1">Secreted</location>
    </subcellularLocation>
</comment>
<dbReference type="Pfam" id="PF08124">
    <property type="entry name" value="Lyase_8_N"/>
    <property type="match status" value="1"/>
</dbReference>
<proteinExistence type="inferred from homology"/>
<keyword evidence="3" id="KW-0964">Secreted</keyword>
<dbReference type="PANTHER" id="PTHR38481">
    <property type="entry name" value="HYALURONATE LYASE"/>
    <property type="match status" value="1"/>
</dbReference>
<dbReference type="InterPro" id="IPR055372">
    <property type="entry name" value="CBM96"/>
</dbReference>
<dbReference type="InterPro" id="IPR038970">
    <property type="entry name" value="Lyase_8"/>
</dbReference>
<feature type="domain" description="Polysaccharide lyase 8 N-terminal alpha-helical" evidence="11">
    <location>
        <begin position="47"/>
        <end position="306"/>
    </location>
</feature>
<keyword evidence="4 8" id="KW-0732">Signal</keyword>
<dbReference type="InterPro" id="IPR004103">
    <property type="entry name" value="Lyase_8_C"/>
</dbReference>
<dbReference type="GO" id="GO:0016837">
    <property type="term" value="F:carbon-oxygen lyase activity, acting on polysaccharides"/>
    <property type="evidence" value="ECO:0007669"/>
    <property type="project" value="UniProtKB-ARBA"/>
</dbReference>
<dbReference type="GO" id="GO:0005576">
    <property type="term" value="C:extracellular region"/>
    <property type="evidence" value="ECO:0007669"/>
    <property type="project" value="UniProtKB-SubCell"/>
</dbReference>
<dbReference type="SUPFAM" id="SSF74650">
    <property type="entry name" value="Galactose mutarotase-like"/>
    <property type="match status" value="1"/>
</dbReference>
<dbReference type="CDD" id="cd01083">
    <property type="entry name" value="GAG_Lyase"/>
    <property type="match status" value="1"/>
</dbReference>
<evidence type="ECO:0000259" key="11">
    <source>
        <dbReference type="Pfam" id="PF08124"/>
    </source>
</evidence>
<dbReference type="Pfam" id="PF02278">
    <property type="entry name" value="Lyase_8"/>
    <property type="match status" value="1"/>
</dbReference>
<dbReference type="InterPro" id="IPR008929">
    <property type="entry name" value="Chondroitin_lyas"/>
</dbReference>
<dbReference type="Gene3D" id="2.70.98.10">
    <property type="match status" value="1"/>
</dbReference>
<feature type="domain" description="Polysaccharide lyase family 8 C-terminal" evidence="10">
    <location>
        <begin position="588"/>
        <end position="652"/>
    </location>
</feature>
<dbReference type="InterPro" id="IPR003159">
    <property type="entry name" value="Lyase_8_central_dom"/>
</dbReference>
<name>A0A2S3QY93_VIBVL</name>
<dbReference type="InterPro" id="IPR012970">
    <property type="entry name" value="Lyase_8_alpha_N"/>
</dbReference>
<organism evidence="13 14">
    <name type="scientific">Vibrio vulnificus</name>
    <dbReference type="NCBI Taxonomy" id="672"/>
    <lineage>
        <taxon>Bacteria</taxon>
        <taxon>Pseudomonadati</taxon>
        <taxon>Pseudomonadota</taxon>
        <taxon>Gammaproteobacteria</taxon>
        <taxon>Vibrionales</taxon>
        <taxon>Vibrionaceae</taxon>
        <taxon>Vibrio</taxon>
    </lineage>
</organism>
<sequence length="858" mass="93889">MKKTRFLLPFVFPALLAAPMSLANEVMTLSQRVAPDFAQQASRNADNKGQTLSGLATQYRDALLADGSWPDIDYTIVATDEKPIRAHLDRIRVLAAAEHLFPQTGYAQAAIEAMYYWYSADRTNKNWWWNEIGKQLRLGPAALMLGSALPSDLKTLIQGDMPSAPYKTGANRTDLSKAVIFGGLLANDAAQVQRGLEGIAETIVITEAEGVQADYSFQQHGAQLYTGGYGEVFFDTASFWAYHVRDLQWKFSPEQIDLLSDYFLEGVRWMNSHGTLDYNARGRGISRVQVVDKSTLQQQSQYIAALSPQRAQEAEQFRRHVAGEGAGFEGFKQFWRSDYASKVGENHFIGVKMNSLRIEPTEAGNNENLLGNWLGFGSMFIMQRGDEYHNLFPVWNWALVPGVTAPQFAEKPADWGSIVMNTSFVGGVSDGRYGVAVMDMNAYGTQAKKAWFSFKDEMVALGAGIASTRSEYVNTSVNQTRLNGPVTVDGAVYEKGSRALVNASWVHHDGIGYVFPAYWYGHMNNQTQSGNWYDINRGQANEVVSDEVFMLRIGHSWQPTNASYQYIIVPNRTASQVEAYAQQSPIAVLSNSNTLQAVHHQGLNVTGVIFHQPGSINLHDGSTLSVSQASVVLIDQSAADPVVTLSTPGQGTQVQVSFDKGGVSKHTTVQTSSEPRWMGKGVLVDFSAPVLPTPPQTVMVAQDAFVRDGQYASQSFGSNSYLVVKKDGTGYNRKTVLKFDLSGQGIDSTTNATLRLHVRNVNSDAERTVTVSRLASSDWLESNISWASLPANVATGPSVNITPADIDRWVELDVSALVQSGVVSLVLENLGSASGKSDVSFSSRESAQAPQLVLSRSQ</sequence>
<evidence type="ECO:0000256" key="4">
    <source>
        <dbReference type="ARBA" id="ARBA00022729"/>
    </source>
</evidence>
<evidence type="ECO:0000259" key="12">
    <source>
        <dbReference type="Pfam" id="PF24517"/>
    </source>
</evidence>
<dbReference type="SUPFAM" id="SSF48230">
    <property type="entry name" value="Chondroitin AC/alginate lyase"/>
    <property type="match status" value="1"/>
</dbReference>
<feature type="region of interest" description="Disordered" evidence="7">
    <location>
        <begin position="834"/>
        <end position="858"/>
    </location>
</feature>
<evidence type="ECO:0000313" key="14">
    <source>
        <dbReference type="Proteomes" id="UP000237466"/>
    </source>
</evidence>
<dbReference type="PANTHER" id="PTHR38481:SF1">
    <property type="entry name" value="HYALURONATE LYASE"/>
    <property type="match status" value="1"/>
</dbReference>
<dbReference type="InterPro" id="IPR011071">
    <property type="entry name" value="Lyase_8-like_C"/>
</dbReference>
<dbReference type="InterPro" id="IPR014718">
    <property type="entry name" value="GH-type_carb-bd"/>
</dbReference>
<evidence type="ECO:0000256" key="5">
    <source>
        <dbReference type="ARBA" id="ARBA00023239"/>
    </source>
</evidence>
<feature type="active site" evidence="6">
    <location>
        <position position="220"/>
    </location>
</feature>
<dbReference type="Gene3D" id="2.60.220.10">
    <property type="entry name" value="Polysaccharide lyase family 8-like, C-terminal"/>
    <property type="match status" value="1"/>
</dbReference>
<evidence type="ECO:0000259" key="9">
    <source>
        <dbReference type="Pfam" id="PF02278"/>
    </source>
</evidence>
<feature type="active site" evidence="6">
    <location>
        <position position="283"/>
    </location>
</feature>
<protein>
    <recommendedName>
        <fullName evidence="15">Polysaccharide lyase 8 family protein</fullName>
    </recommendedName>
</protein>
<feature type="signal peptide" evidence="8">
    <location>
        <begin position="1"/>
        <end position="23"/>
    </location>
</feature>
<dbReference type="NCBIfam" id="NF033679">
    <property type="entry name" value="DNRLRE_dom"/>
    <property type="match status" value="1"/>
</dbReference>
<evidence type="ECO:0000256" key="1">
    <source>
        <dbReference type="ARBA" id="ARBA00004613"/>
    </source>
</evidence>
<feature type="chain" id="PRO_5030055281" description="Polysaccharide lyase 8 family protein" evidence="8">
    <location>
        <begin position="24"/>
        <end position="858"/>
    </location>
</feature>
<dbReference type="AlphaFoldDB" id="A0A2S3QY93"/>
<accession>A0A2S3QY93</accession>
<feature type="domain" description="Carbohydrate-binding module family 96" evidence="12">
    <location>
        <begin position="696"/>
        <end position="855"/>
    </location>
</feature>
<comment type="similarity">
    <text evidence="2">Belongs to the polysaccharide lyase 8 family.</text>
</comment>
<dbReference type="Pfam" id="PF02884">
    <property type="entry name" value="Lyase_8_C"/>
    <property type="match status" value="1"/>
</dbReference>
<dbReference type="EMBL" id="PDGH01000126">
    <property type="protein sequence ID" value="POB43893.1"/>
    <property type="molecule type" value="Genomic_DNA"/>
</dbReference>
<feature type="active site" evidence="6">
    <location>
        <position position="229"/>
    </location>
</feature>
<reference evidence="13 14" key="1">
    <citation type="journal article" date="2018" name="Front. Microbiol.">
        <title>Phylogeny of Vibrio vulnificus from the Analysis of the Core-Genome: Implications for Intra-Species Taxonomy.</title>
        <authorList>
            <person name="Roig F.J."/>
            <person name="Gonzalez-Candelas F."/>
            <person name="Sanjuan E."/>
            <person name="Fouz B."/>
            <person name="Feil E.J."/>
            <person name="Llorens C."/>
            <person name="Baker-Austin C."/>
            <person name="Oliver J.D."/>
            <person name="Danin-Poleg Y."/>
            <person name="Gibas C.J."/>
            <person name="Kashi Y."/>
            <person name="Gulig P.A."/>
            <person name="Morrison S.S."/>
            <person name="Amaro C."/>
        </authorList>
    </citation>
    <scope>NUCLEOTIDE SEQUENCE [LARGE SCALE GENOMIC DNA]</scope>
    <source>
        <strain evidence="13 14">CECT4608</strain>
    </source>
</reference>
<evidence type="ECO:0000256" key="8">
    <source>
        <dbReference type="SAM" id="SignalP"/>
    </source>
</evidence>